<feature type="transmembrane region" description="Helical" evidence="9">
    <location>
        <begin position="280"/>
        <end position="298"/>
    </location>
</feature>
<dbReference type="Proteomes" id="UP000019149">
    <property type="component" value="Unassembled WGS sequence"/>
</dbReference>
<name>W6UD08_ECHGR</name>
<dbReference type="PANTHER" id="PTHR12560:SF58">
    <property type="entry name" value="CERAMIDE SYNTHASE 1"/>
    <property type="match status" value="1"/>
</dbReference>
<gene>
    <name evidence="11" type="ORF">EGR_06452</name>
</gene>
<dbReference type="GO" id="GO:0016020">
    <property type="term" value="C:membrane"/>
    <property type="evidence" value="ECO:0007669"/>
    <property type="project" value="UniProtKB-SubCell"/>
</dbReference>
<dbReference type="InterPro" id="IPR016439">
    <property type="entry name" value="Lag1/Lac1-like"/>
</dbReference>
<evidence type="ECO:0000256" key="4">
    <source>
        <dbReference type="ARBA" id="ARBA00022692"/>
    </source>
</evidence>
<dbReference type="GO" id="GO:0050291">
    <property type="term" value="F:sphingosine N-acyltransferase activity"/>
    <property type="evidence" value="ECO:0007669"/>
    <property type="project" value="InterPro"/>
</dbReference>
<dbReference type="STRING" id="6210.W6UD08"/>
<evidence type="ECO:0000256" key="7">
    <source>
        <dbReference type="PROSITE-ProRule" id="PRU00205"/>
    </source>
</evidence>
<accession>W6UD08</accession>
<feature type="domain" description="TLC" evidence="10">
    <location>
        <begin position="276"/>
        <end position="495"/>
    </location>
</feature>
<dbReference type="InterPro" id="IPR006634">
    <property type="entry name" value="TLC-dom"/>
</dbReference>
<evidence type="ECO:0000313" key="11">
    <source>
        <dbReference type="EMBL" id="EUB58666.1"/>
    </source>
</evidence>
<evidence type="ECO:0000259" key="10">
    <source>
        <dbReference type="PROSITE" id="PS50922"/>
    </source>
</evidence>
<evidence type="ECO:0000256" key="8">
    <source>
        <dbReference type="SAM" id="MobiDB-lite"/>
    </source>
</evidence>
<organism evidence="11 12">
    <name type="scientific">Echinococcus granulosus</name>
    <name type="common">Hydatid tapeworm</name>
    <dbReference type="NCBI Taxonomy" id="6210"/>
    <lineage>
        <taxon>Eukaryota</taxon>
        <taxon>Metazoa</taxon>
        <taxon>Spiralia</taxon>
        <taxon>Lophotrochozoa</taxon>
        <taxon>Platyhelminthes</taxon>
        <taxon>Cestoda</taxon>
        <taxon>Eucestoda</taxon>
        <taxon>Cyclophyllidea</taxon>
        <taxon>Taeniidae</taxon>
        <taxon>Echinococcus</taxon>
        <taxon>Echinococcus granulosus group</taxon>
    </lineage>
</organism>
<reference evidence="11 12" key="1">
    <citation type="journal article" date="2013" name="Nat. Genet.">
        <title>The genome of the hydatid tapeworm Echinococcus granulosus.</title>
        <authorList>
            <person name="Zheng H."/>
            <person name="Zhang W."/>
            <person name="Zhang L."/>
            <person name="Zhang Z."/>
            <person name="Li J."/>
            <person name="Lu G."/>
            <person name="Zhu Y."/>
            <person name="Wang Y."/>
            <person name="Huang Y."/>
            <person name="Liu J."/>
            <person name="Kang H."/>
            <person name="Chen J."/>
            <person name="Wang L."/>
            <person name="Chen A."/>
            <person name="Yu S."/>
            <person name="Gao Z."/>
            <person name="Jin L."/>
            <person name="Gu W."/>
            <person name="Wang Z."/>
            <person name="Zhao L."/>
            <person name="Shi B."/>
            <person name="Wen H."/>
            <person name="Lin R."/>
            <person name="Jones M.K."/>
            <person name="Brejova B."/>
            <person name="Vinar T."/>
            <person name="Zhao G."/>
            <person name="McManus D.P."/>
            <person name="Chen Z."/>
            <person name="Zhou Y."/>
            <person name="Wang S."/>
        </authorList>
    </citation>
    <scope>NUCLEOTIDE SEQUENCE [LARGE SCALE GENOMIC DNA]</scope>
</reference>
<evidence type="ECO:0000256" key="6">
    <source>
        <dbReference type="ARBA" id="ARBA00023136"/>
    </source>
</evidence>
<dbReference type="AlphaFoldDB" id="W6UD08"/>
<comment type="subcellular location">
    <subcellularLocation>
        <location evidence="1">Membrane</location>
        <topology evidence="1">Multi-pass membrane protein</topology>
    </subcellularLocation>
</comment>
<feature type="transmembrane region" description="Helical" evidence="9">
    <location>
        <begin position="383"/>
        <end position="400"/>
    </location>
</feature>
<keyword evidence="12" id="KW-1185">Reference proteome</keyword>
<keyword evidence="5 9" id="KW-1133">Transmembrane helix</keyword>
<feature type="transmembrane region" description="Helical" evidence="9">
    <location>
        <begin position="237"/>
        <end position="259"/>
    </location>
</feature>
<feature type="region of interest" description="Disordered" evidence="8">
    <location>
        <begin position="505"/>
        <end position="532"/>
    </location>
</feature>
<dbReference type="GeneID" id="36342167"/>
<evidence type="ECO:0000256" key="3">
    <source>
        <dbReference type="ARBA" id="ARBA00004991"/>
    </source>
</evidence>
<sequence>MLGPWTFYTRKLRKIESDILSGNWYSDLLLEDFEDLLPSGEMSETEPYVRNAAVEIAVDSDTSSDVVIVEELSQVSNSRIDRVLRPRTSLNAFHLRCFSPPPSTSKVYRSRKMTLDQQLVWWTLAFFVVAASAEANDGDYVWMTDPQTHERYQVLRSSYDRDKAFFLGESTLSDRFSHAYLDALANQCNAVTGPPSVFEFLNHTSIAVAEFCLNPEIYPYSFEIYLRLFETIRWGPYTIAALVAVLFTVARYLCTKLFLKTKVGRRFTTEHSQKKAMTPLWNTISYTFLFSVETGTLLNCGYNDFVYPLCIFKDIHFKPGYFDDPIPWQYRWLYMFQIGFYAHSFYAALRLDVRRKDTSVLLIHHVLTIALLSFSFFAKFHRVGLLVLFLHDISDVILELGKFFIAVRSKYPEYANRLEHIANCLFAAFVLTWFYLRIYLFPTKVIYGTTWGVYLTHLDREAYFFLFFNTMLTTLYLLHIYWSYFIVVMLCKIAIGRMPKIEDERDFDSDTSSNGVCKPAIANGARKKEKLP</sequence>
<dbReference type="UniPathway" id="UPA00222"/>
<keyword evidence="4 7" id="KW-0812">Transmembrane</keyword>
<comment type="pathway">
    <text evidence="2">Lipid metabolism; sphingolipid metabolism.</text>
</comment>
<evidence type="ECO:0000256" key="2">
    <source>
        <dbReference type="ARBA" id="ARBA00004760"/>
    </source>
</evidence>
<feature type="transmembrane region" description="Helical" evidence="9">
    <location>
        <begin position="361"/>
        <end position="377"/>
    </location>
</feature>
<dbReference type="EMBL" id="APAU02000057">
    <property type="protein sequence ID" value="EUB58666.1"/>
    <property type="molecule type" value="Genomic_DNA"/>
</dbReference>
<dbReference type="SMART" id="SM00724">
    <property type="entry name" value="TLC"/>
    <property type="match status" value="1"/>
</dbReference>
<evidence type="ECO:0000256" key="1">
    <source>
        <dbReference type="ARBA" id="ARBA00004141"/>
    </source>
</evidence>
<dbReference type="PROSITE" id="PS50922">
    <property type="entry name" value="TLC"/>
    <property type="match status" value="1"/>
</dbReference>
<feature type="transmembrane region" description="Helical" evidence="9">
    <location>
        <begin position="421"/>
        <end position="442"/>
    </location>
</feature>
<dbReference type="GO" id="GO:0046513">
    <property type="term" value="P:ceramide biosynthetic process"/>
    <property type="evidence" value="ECO:0007669"/>
    <property type="project" value="InterPro"/>
</dbReference>
<feature type="transmembrane region" description="Helical" evidence="9">
    <location>
        <begin position="332"/>
        <end position="349"/>
    </location>
</feature>
<dbReference type="CTD" id="36342167"/>
<feature type="transmembrane region" description="Helical" evidence="9">
    <location>
        <begin position="462"/>
        <end position="491"/>
    </location>
</feature>
<protein>
    <submittedName>
        <fullName evidence="11">LAG1 longevity assurance</fullName>
    </submittedName>
</protein>
<evidence type="ECO:0000256" key="5">
    <source>
        <dbReference type="ARBA" id="ARBA00022989"/>
    </source>
</evidence>
<evidence type="ECO:0000256" key="9">
    <source>
        <dbReference type="SAM" id="Phobius"/>
    </source>
</evidence>
<evidence type="ECO:0000313" key="12">
    <source>
        <dbReference type="Proteomes" id="UP000019149"/>
    </source>
</evidence>
<dbReference type="RefSeq" id="XP_024349862.1">
    <property type="nucleotide sequence ID" value="XM_024495701.1"/>
</dbReference>
<proteinExistence type="predicted"/>
<comment type="pathway">
    <text evidence="3">Sphingolipid metabolism.</text>
</comment>
<dbReference type="OrthoDB" id="537032at2759"/>
<dbReference type="PANTHER" id="PTHR12560">
    <property type="entry name" value="LONGEVITY ASSURANCE FACTOR 1 LAG1"/>
    <property type="match status" value="1"/>
</dbReference>
<keyword evidence="6 7" id="KW-0472">Membrane</keyword>
<dbReference type="KEGG" id="egl:EGR_06452"/>
<dbReference type="Pfam" id="PF03798">
    <property type="entry name" value="TRAM_LAG1_CLN8"/>
    <property type="match status" value="1"/>
</dbReference>
<comment type="caution">
    <text evidence="11">The sequence shown here is derived from an EMBL/GenBank/DDBJ whole genome shotgun (WGS) entry which is preliminary data.</text>
</comment>
<dbReference type="OMA" id="QTHERYQ"/>